<comment type="caution">
    <text evidence="1">The sequence shown here is derived from an EMBL/GenBank/DDBJ whole genome shotgun (WGS) entry which is preliminary data.</text>
</comment>
<dbReference type="GO" id="GO:0019441">
    <property type="term" value="P:L-tryptophan catabolic process to kynurenine"/>
    <property type="evidence" value="ECO:0007669"/>
    <property type="project" value="InterPro"/>
</dbReference>
<organism evidence="1 2">
    <name type="scientific">Algoriphagus aquimarinus</name>
    <dbReference type="NCBI Taxonomy" id="237018"/>
    <lineage>
        <taxon>Bacteria</taxon>
        <taxon>Pseudomonadati</taxon>
        <taxon>Bacteroidota</taxon>
        <taxon>Cytophagia</taxon>
        <taxon>Cytophagales</taxon>
        <taxon>Cyclobacteriaceae</taxon>
        <taxon>Algoriphagus</taxon>
    </lineage>
</organism>
<dbReference type="Proteomes" id="UP000321935">
    <property type="component" value="Unassembled WGS sequence"/>
</dbReference>
<dbReference type="InterPro" id="IPR037175">
    <property type="entry name" value="KFase_sf"/>
</dbReference>
<dbReference type="RefSeq" id="WP_146919997.1">
    <property type="nucleotide sequence ID" value="NZ_VORW01000018.1"/>
</dbReference>
<dbReference type="AlphaFoldDB" id="A0A5C7ABD4"/>
<proteinExistence type="predicted"/>
<dbReference type="EMBL" id="VORW01000018">
    <property type="protein sequence ID" value="TXE05547.1"/>
    <property type="molecule type" value="Genomic_DNA"/>
</dbReference>
<reference evidence="1 2" key="1">
    <citation type="submission" date="2019-08" db="EMBL/GenBank/DDBJ databases">
        <title>Genomes sequence of Algoriphagus aquimarinus ACAM450.</title>
        <authorList>
            <person name="Bowman J.P."/>
        </authorList>
    </citation>
    <scope>NUCLEOTIDE SEQUENCE [LARGE SCALE GENOMIC DNA]</scope>
    <source>
        <strain evidence="1 2">ACAM 450</strain>
    </source>
</reference>
<dbReference type="PROSITE" id="PS51257">
    <property type="entry name" value="PROKAR_LIPOPROTEIN"/>
    <property type="match status" value="1"/>
</dbReference>
<dbReference type="PANTHER" id="PTHR31118:SF12">
    <property type="entry name" value="CYCLASE-LIKE PROTEIN 2"/>
    <property type="match status" value="1"/>
</dbReference>
<dbReference type="SUPFAM" id="SSF102198">
    <property type="entry name" value="Putative cyclase"/>
    <property type="match status" value="1"/>
</dbReference>
<sequence>MKFFEFVPVGRKLFFLLTLSILGACTQEESVSTISTEPYANPQWIDLTYAFDSTTLYWPNNPDGFQHRVDAEGVTDLGYYYSSYTILTPEHGGTHLDAPIHFYEKGETVDELPLSKLTGEAVVIDVSALALEDRDYLIDSVAILSWEAEHGKIPVQAMVLFRTGYGKFYPDRESYFGTAKTGAEAIPELHFPGIQPETAAWLAKSRNVKAVGLDTPSLDYGQSKDFAAHQALMGNQIPGFENVANLDLLPAKGIYVIALPMKIKGGSGGPLRIIATIKE</sequence>
<evidence type="ECO:0000313" key="1">
    <source>
        <dbReference type="EMBL" id="TXE05547.1"/>
    </source>
</evidence>
<dbReference type="InterPro" id="IPR007325">
    <property type="entry name" value="KFase/CYL"/>
</dbReference>
<name>A0A5C7ABD4_9BACT</name>
<dbReference type="Gene3D" id="3.50.30.50">
    <property type="entry name" value="Putative cyclase"/>
    <property type="match status" value="1"/>
</dbReference>
<accession>A0A5C7ABD4</accession>
<protein>
    <submittedName>
        <fullName evidence="1">Cyclase family protein</fullName>
    </submittedName>
</protein>
<dbReference type="PANTHER" id="PTHR31118">
    <property type="entry name" value="CYCLASE-LIKE PROTEIN 2"/>
    <property type="match status" value="1"/>
</dbReference>
<dbReference type="Pfam" id="PF04199">
    <property type="entry name" value="Cyclase"/>
    <property type="match status" value="1"/>
</dbReference>
<dbReference type="OrthoDB" id="9796085at2"/>
<evidence type="ECO:0000313" key="2">
    <source>
        <dbReference type="Proteomes" id="UP000321935"/>
    </source>
</evidence>
<dbReference type="GO" id="GO:0004061">
    <property type="term" value="F:arylformamidase activity"/>
    <property type="evidence" value="ECO:0007669"/>
    <property type="project" value="InterPro"/>
</dbReference>
<gene>
    <name evidence="1" type="ORF">ESV85_17790</name>
</gene>